<dbReference type="InterPro" id="IPR002937">
    <property type="entry name" value="Amino_oxidase"/>
</dbReference>
<evidence type="ECO:0000256" key="3">
    <source>
        <dbReference type="ARBA" id="ARBA00012535"/>
    </source>
</evidence>
<evidence type="ECO:0000256" key="2">
    <source>
        <dbReference type="ARBA" id="ARBA00005833"/>
    </source>
</evidence>
<dbReference type="Pfam" id="PF01593">
    <property type="entry name" value="Amino_oxidase"/>
    <property type="match status" value="1"/>
</dbReference>
<comment type="similarity">
    <text evidence="2">Belongs to the tryptophan 2-monooxygenase family.</text>
</comment>
<dbReference type="Pfam" id="PF13450">
    <property type="entry name" value="NAD_binding_8"/>
    <property type="match status" value="1"/>
</dbReference>
<dbReference type="PANTHER" id="PTHR10742">
    <property type="entry name" value="FLAVIN MONOAMINE OXIDASE"/>
    <property type="match status" value="1"/>
</dbReference>
<evidence type="ECO:0000259" key="7">
    <source>
        <dbReference type="Pfam" id="PF01593"/>
    </source>
</evidence>
<sequence>MTAYPANPDVIIVGAGTAGLSAAKALRDAGQEVLVLEAAARTGGRCYADSTLFDIPFDIGGSWLHDADINPLARLAEQGGATLHKTAWDWNWVTEEDRALSRAEVKDYSRYQDKMWAHITEGPISGPDRPVADALPASPWRSTAKHWVAQMEGGDAEATSLHDVARYSYGNGDWLVEGGLGGFVAGLFADVPVRLNCPVTEIDTTGPKVRAVTPDGTVEANRLILTVSTGVLRAGAITFTPQLPDWKQAALEYLPNGLLNKVGLEFDPAWRGAHEGQMADYRTSGGGFCTLLFGFYGTNLAVGFVAGRFADLLEAEGPGSATEFCLQALRAIFGNDVTKYVRRTHETAWRSNANTLGAYSYAKPGCADARATLSKTVDERLFFAGEATMPHAYSTVHGAYLSGIEAAQRVMTSRA</sequence>
<dbReference type="OrthoDB" id="9790035at2"/>
<dbReference type="SUPFAM" id="SSF54373">
    <property type="entry name" value="FAD-linked reductases, C-terminal domain"/>
    <property type="match status" value="1"/>
</dbReference>
<dbReference type="EMBL" id="LFTY01000001">
    <property type="protein sequence ID" value="KMW60231.1"/>
    <property type="molecule type" value="Genomic_DNA"/>
</dbReference>
<keyword evidence="5" id="KW-0073">Auxin biosynthesis</keyword>
<evidence type="ECO:0000313" key="9">
    <source>
        <dbReference type="Proteomes" id="UP000037178"/>
    </source>
</evidence>
<dbReference type="InterPro" id="IPR036188">
    <property type="entry name" value="FAD/NAD-bd_sf"/>
</dbReference>
<dbReference type="Gene3D" id="3.90.660.10">
    <property type="match status" value="1"/>
</dbReference>
<dbReference type="GO" id="GO:0009851">
    <property type="term" value="P:auxin biosynthetic process"/>
    <property type="evidence" value="ECO:0007669"/>
    <property type="project" value="UniProtKB-KW"/>
</dbReference>
<accession>A0A0J9EC71</accession>
<feature type="domain" description="Amine oxidase" evidence="7">
    <location>
        <begin position="157"/>
        <end position="411"/>
    </location>
</feature>
<comment type="caution">
    <text evidence="8">The sequence shown here is derived from an EMBL/GenBank/DDBJ whole genome shotgun (WGS) entry which is preliminary data.</text>
</comment>
<dbReference type="SUPFAM" id="SSF51905">
    <property type="entry name" value="FAD/NAD(P)-binding domain"/>
    <property type="match status" value="1"/>
</dbReference>
<protein>
    <recommendedName>
        <fullName evidence="4">Tryptophan 2-monooxygenase</fullName>
        <ecNumber evidence="3">1.13.12.3</ecNumber>
    </recommendedName>
</protein>
<dbReference type="PATRIC" id="fig|1675527.3.peg.433"/>
<dbReference type="PANTHER" id="PTHR10742:SF410">
    <property type="entry name" value="LYSINE-SPECIFIC HISTONE DEMETHYLASE 2"/>
    <property type="match status" value="1"/>
</dbReference>
<evidence type="ECO:0000256" key="5">
    <source>
        <dbReference type="ARBA" id="ARBA00023070"/>
    </source>
</evidence>
<dbReference type="GO" id="GO:0050361">
    <property type="term" value="F:tryptophan 2-monooxygenase activity"/>
    <property type="evidence" value="ECO:0007669"/>
    <property type="project" value="UniProtKB-EC"/>
</dbReference>
<comment type="pathway">
    <text evidence="1">Plant hormone metabolism; auxin biosynthesis.</text>
</comment>
<proteinExistence type="inferred from homology"/>
<dbReference type="Proteomes" id="UP000037178">
    <property type="component" value="Unassembled WGS sequence"/>
</dbReference>
<dbReference type="InterPro" id="IPR050281">
    <property type="entry name" value="Flavin_monoamine_oxidase"/>
</dbReference>
<evidence type="ECO:0000256" key="4">
    <source>
        <dbReference type="ARBA" id="ARBA00017871"/>
    </source>
</evidence>
<dbReference type="PRINTS" id="PR00420">
    <property type="entry name" value="RNGMNOXGNASE"/>
</dbReference>
<organism evidence="8 9">
    <name type="scientific">Candidatus Rhodobacter oscarellae</name>
    <dbReference type="NCBI Taxonomy" id="1675527"/>
    <lineage>
        <taxon>Bacteria</taxon>
        <taxon>Pseudomonadati</taxon>
        <taxon>Pseudomonadota</taxon>
        <taxon>Alphaproteobacteria</taxon>
        <taxon>Rhodobacterales</taxon>
        <taxon>Rhodobacter group</taxon>
        <taxon>Rhodobacter</taxon>
    </lineage>
</organism>
<dbReference type="AlphaFoldDB" id="A0A0J9EC71"/>
<dbReference type="STRING" id="1675527.AIOL_000384"/>
<dbReference type="Gene3D" id="3.50.50.60">
    <property type="entry name" value="FAD/NAD(P)-binding domain"/>
    <property type="match status" value="1"/>
</dbReference>
<dbReference type="RefSeq" id="WP_049641336.1">
    <property type="nucleotide sequence ID" value="NZ_LFTY01000001.1"/>
</dbReference>
<name>A0A0J9EC71_9RHOB</name>
<comment type="catalytic activity">
    <reaction evidence="6">
        <text>L-tryptophan + O2 = indole-3-acetamide + CO2 + H2O</text>
        <dbReference type="Rhea" id="RHEA:16165"/>
        <dbReference type="ChEBI" id="CHEBI:15377"/>
        <dbReference type="ChEBI" id="CHEBI:15379"/>
        <dbReference type="ChEBI" id="CHEBI:16031"/>
        <dbReference type="ChEBI" id="CHEBI:16526"/>
        <dbReference type="ChEBI" id="CHEBI:57912"/>
        <dbReference type="EC" id="1.13.12.3"/>
    </reaction>
</comment>
<dbReference type="EC" id="1.13.12.3" evidence="3"/>
<evidence type="ECO:0000256" key="6">
    <source>
        <dbReference type="ARBA" id="ARBA00047321"/>
    </source>
</evidence>
<keyword evidence="9" id="KW-1185">Reference proteome</keyword>
<reference evidence="8 9" key="1">
    <citation type="submission" date="2015-06" db="EMBL/GenBank/DDBJ databases">
        <title>Draft genome sequence of an Alphaproteobacteria species associated to the Mediterranean sponge Oscarella lobularis.</title>
        <authorList>
            <person name="Jourda C."/>
            <person name="Santini S."/>
            <person name="Claverie J.-M."/>
        </authorList>
    </citation>
    <scope>NUCLEOTIDE SEQUENCE [LARGE SCALE GENOMIC DNA]</scope>
    <source>
        <strain evidence="8">IGS</strain>
    </source>
</reference>
<evidence type="ECO:0000256" key="1">
    <source>
        <dbReference type="ARBA" id="ARBA00004814"/>
    </source>
</evidence>
<gene>
    <name evidence="8" type="ORF">AIOL_000384</name>
</gene>
<evidence type="ECO:0000313" key="8">
    <source>
        <dbReference type="EMBL" id="KMW60231.1"/>
    </source>
</evidence>